<accession>A0A1H6IKB1</accession>
<protein>
    <submittedName>
        <fullName evidence="2">Uncharacterized protein</fullName>
    </submittedName>
</protein>
<name>A0A1H6IKB1_9EURY</name>
<keyword evidence="1" id="KW-1133">Transmembrane helix</keyword>
<keyword evidence="1" id="KW-0472">Membrane</keyword>
<dbReference type="RefSeq" id="WP_092816134.1">
    <property type="nucleotide sequence ID" value="NZ_FNWU01000002.1"/>
</dbReference>
<dbReference type="STRING" id="1267564.SAMN05192561_102204"/>
<dbReference type="EMBL" id="FNWU01000002">
    <property type="protein sequence ID" value="SEH46840.1"/>
    <property type="molecule type" value="Genomic_DNA"/>
</dbReference>
<keyword evidence="3" id="KW-1185">Reference proteome</keyword>
<evidence type="ECO:0000313" key="2">
    <source>
        <dbReference type="EMBL" id="SEH46840.1"/>
    </source>
</evidence>
<sequence length="327" mass="34745">MVTRRSLIVIGVSLLALSSLAVTGASADHGSAGEYLTQLNDLRNAEALTEYTELDLARSQAVVELQTAAEFDSSMDTRMHHLLNAILAFQEAYADADENPIESVDHATEAQSHLNQLLDAGGEEYAGLGTVALERFYATQGETLYEQAQAAESTPRRLELLNASVRAFDGAGESERFADAQLERDQLLAEYESDMNRHDELVGDANTYLEGCGAACEGPTDYVLSGPFGAISEYTAAMSAHGDATEAAAIADEHGLDGDTSEAAAIESRAFTAMVSTGVASAILAFLYAGVFIAVAAGVIWRLSIWARDLHTSALDDIVTPLEVDDA</sequence>
<evidence type="ECO:0000313" key="3">
    <source>
        <dbReference type="Proteomes" id="UP000199215"/>
    </source>
</evidence>
<dbReference type="OrthoDB" id="338093at2157"/>
<reference evidence="2 3" key="1">
    <citation type="submission" date="2016-10" db="EMBL/GenBank/DDBJ databases">
        <authorList>
            <person name="de Groot N.N."/>
        </authorList>
    </citation>
    <scope>NUCLEOTIDE SEQUENCE [LARGE SCALE GENOMIC DNA]</scope>
    <source>
        <strain evidence="2 3">IBRC-M10418</strain>
    </source>
</reference>
<evidence type="ECO:0000256" key="1">
    <source>
        <dbReference type="SAM" id="Phobius"/>
    </source>
</evidence>
<organism evidence="2 3">
    <name type="scientific">Halopenitus malekzadehii</name>
    <dbReference type="NCBI Taxonomy" id="1267564"/>
    <lineage>
        <taxon>Archaea</taxon>
        <taxon>Methanobacteriati</taxon>
        <taxon>Methanobacteriota</taxon>
        <taxon>Stenosarchaea group</taxon>
        <taxon>Halobacteria</taxon>
        <taxon>Halobacteriales</taxon>
        <taxon>Haloferacaceae</taxon>
        <taxon>Halopenitus</taxon>
    </lineage>
</organism>
<dbReference type="AlphaFoldDB" id="A0A1H6IKB1"/>
<proteinExistence type="predicted"/>
<gene>
    <name evidence="2" type="ORF">SAMN05192561_102204</name>
</gene>
<keyword evidence="1" id="KW-0812">Transmembrane</keyword>
<dbReference type="Proteomes" id="UP000199215">
    <property type="component" value="Unassembled WGS sequence"/>
</dbReference>
<feature type="transmembrane region" description="Helical" evidence="1">
    <location>
        <begin position="279"/>
        <end position="301"/>
    </location>
</feature>